<sequence length="509" mass="57724">MEDIHGGELWNNRKTGESMATSSSSGNTLSTNQLTSGSGSWPLPFIIFDQVVVEPPGSWPEDDETRQRRQHIKGLLEQFCGGIGGDSSAALKRWFSDLGIAWVLRVAADAKLLLLQDQRNFPGRWIQALADITESILDTYYLCFSHSHLESLPGESEASVPDPVHFLRFIQATMLKMLSFVDAIVAPNPNTSCIEEILDSNGAPAPLERLKTLFDVRGAVFMASFLIQPLLLRLSSSAQTESCRALEDMEALRSDKDDILAEAIWNTMQEVTAAILTDDGNHDSWEDTPQEPASIHKVTRSIERYIRLLEMNYRSVDQIVRKAADCGTYAVPAETYNKTNNPFTSMMADMVSCLEEKLTKMSQSFPNKSLGLLFLINNLHSLWQQLHPIYDTKFNMPVLTRKIEDYIDKYLQEAWEPVLARLHTSPSPLQFARRYFPVSKFESEFRKIYNDQKFWKVPDPELRKKLRKAITDKVTSGFTNFLEEDTVSTRGSTITPQEMEDMLQELFEG</sequence>
<feature type="compositionally biased region" description="Low complexity" evidence="4">
    <location>
        <begin position="17"/>
        <end position="35"/>
    </location>
</feature>
<feature type="domain" description="Exocyst complex subunit Exo70 C-terminal" evidence="5">
    <location>
        <begin position="258"/>
        <end position="505"/>
    </location>
</feature>
<accession>A0A4V6D8U9</accession>
<dbReference type="SUPFAM" id="SSF74788">
    <property type="entry name" value="Cullin repeat-like"/>
    <property type="match status" value="1"/>
</dbReference>
<dbReference type="Pfam" id="PF03081">
    <property type="entry name" value="Exo70_C"/>
    <property type="match status" value="1"/>
</dbReference>
<protein>
    <recommendedName>
        <fullName evidence="3">Exocyst subunit Exo70 family protein</fullName>
    </recommendedName>
</protein>
<evidence type="ECO:0000256" key="4">
    <source>
        <dbReference type="SAM" id="MobiDB-lite"/>
    </source>
</evidence>
<evidence type="ECO:0000259" key="5">
    <source>
        <dbReference type="Pfam" id="PF03081"/>
    </source>
</evidence>
<evidence type="ECO:0000256" key="2">
    <source>
        <dbReference type="ARBA" id="ARBA00022448"/>
    </source>
</evidence>
<dbReference type="InterPro" id="IPR004140">
    <property type="entry name" value="Exo70"/>
</dbReference>
<feature type="region of interest" description="Disordered" evidence="4">
    <location>
        <begin position="1"/>
        <end position="35"/>
    </location>
</feature>
<dbReference type="GO" id="GO:0006887">
    <property type="term" value="P:exocytosis"/>
    <property type="evidence" value="ECO:0007669"/>
    <property type="project" value="UniProtKB-KW"/>
</dbReference>
<dbReference type="EMBL" id="CM016555">
    <property type="protein sequence ID" value="TKW23536.1"/>
    <property type="molecule type" value="Genomic_DNA"/>
</dbReference>
<dbReference type="Gene3D" id="1.20.1280.170">
    <property type="entry name" value="Exocyst complex component Exo70"/>
    <property type="match status" value="1"/>
</dbReference>
<proteinExistence type="inferred from homology"/>
<dbReference type="Proteomes" id="UP000298652">
    <property type="component" value="Chromosome 4"/>
</dbReference>
<evidence type="ECO:0000256" key="3">
    <source>
        <dbReference type="RuleBase" id="RU365026"/>
    </source>
</evidence>
<dbReference type="PANTHER" id="PTHR12542:SF170">
    <property type="entry name" value="EXOCYST SUBUNIT EXO70 FAMILY PROTEIN"/>
    <property type="match status" value="1"/>
</dbReference>
<dbReference type="PANTHER" id="PTHR12542">
    <property type="entry name" value="EXOCYST COMPLEX PROTEIN EXO70"/>
    <property type="match status" value="1"/>
</dbReference>
<dbReference type="GO" id="GO:0015031">
    <property type="term" value="P:protein transport"/>
    <property type="evidence" value="ECO:0007669"/>
    <property type="project" value="UniProtKB-KW"/>
</dbReference>
<dbReference type="OMA" id="EVHTCIS"/>
<keyword evidence="7" id="KW-1185">Reference proteome</keyword>
<name>A0A4V6D8U9_SETVI</name>
<dbReference type="GO" id="GO:0005546">
    <property type="term" value="F:phosphatidylinositol-4,5-bisphosphate binding"/>
    <property type="evidence" value="ECO:0007669"/>
    <property type="project" value="InterPro"/>
</dbReference>
<dbReference type="InterPro" id="IPR046364">
    <property type="entry name" value="Exo70_C"/>
</dbReference>
<dbReference type="AlphaFoldDB" id="A0A4V6D8U9"/>
<comment type="similarity">
    <text evidence="1 3">Belongs to the EXO70 family.</text>
</comment>
<dbReference type="Gramene" id="TKW23536">
    <property type="protein sequence ID" value="TKW23536"/>
    <property type="gene ID" value="SEVIR_4G298100v2"/>
</dbReference>
<organism evidence="6 7">
    <name type="scientific">Setaria viridis</name>
    <name type="common">Green bristlegrass</name>
    <name type="synonym">Setaria italica subsp. viridis</name>
    <dbReference type="NCBI Taxonomy" id="4556"/>
    <lineage>
        <taxon>Eukaryota</taxon>
        <taxon>Viridiplantae</taxon>
        <taxon>Streptophyta</taxon>
        <taxon>Embryophyta</taxon>
        <taxon>Tracheophyta</taxon>
        <taxon>Spermatophyta</taxon>
        <taxon>Magnoliopsida</taxon>
        <taxon>Liliopsida</taxon>
        <taxon>Poales</taxon>
        <taxon>Poaceae</taxon>
        <taxon>PACMAD clade</taxon>
        <taxon>Panicoideae</taxon>
        <taxon>Panicodae</taxon>
        <taxon>Paniceae</taxon>
        <taxon>Cenchrinae</taxon>
        <taxon>Setaria</taxon>
    </lineage>
</organism>
<reference evidence="6" key="1">
    <citation type="submission" date="2019-03" db="EMBL/GenBank/DDBJ databases">
        <title>WGS assembly of Setaria viridis.</title>
        <authorList>
            <person name="Huang P."/>
            <person name="Jenkins J."/>
            <person name="Grimwood J."/>
            <person name="Barry K."/>
            <person name="Healey A."/>
            <person name="Mamidi S."/>
            <person name="Sreedasyam A."/>
            <person name="Shu S."/>
            <person name="Feldman M."/>
            <person name="Wu J."/>
            <person name="Yu Y."/>
            <person name="Chen C."/>
            <person name="Johnson J."/>
            <person name="Rokhsar D."/>
            <person name="Baxter I."/>
            <person name="Schmutz J."/>
            <person name="Brutnell T."/>
            <person name="Kellogg E."/>
        </authorList>
    </citation>
    <scope>NUCLEOTIDE SEQUENCE [LARGE SCALE GENOMIC DNA]</scope>
</reference>
<dbReference type="GO" id="GO:0000145">
    <property type="term" value="C:exocyst"/>
    <property type="evidence" value="ECO:0007669"/>
    <property type="project" value="InterPro"/>
</dbReference>
<evidence type="ECO:0000313" key="7">
    <source>
        <dbReference type="Proteomes" id="UP000298652"/>
    </source>
</evidence>
<evidence type="ECO:0000313" key="6">
    <source>
        <dbReference type="EMBL" id="TKW23536.1"/>
    </source>
</evidence>
<evidence type="ECO:0000256" key="1">
    <source>
        <dbReference type="ARBA" id="ARBA00006756"/>
    </source>
</evidence>
<comment type="function">
    <text evidence="3">Component of the exocyst complex.</text>
</comment>
<dbReference type="InterPro" id="IPR016159">
    <property type="entry name" value="Cullin_repeat-like_dom_sf"/>
</dbReference>
<keyword evidence="3" id="KW-0653">Protein transport</keyword>
<keyword evidence="2 3" id="KW-0813">Transport</keyword>
<gene>
    <name evidence="6" type="ORF">SEVIR_4G298100v2</name>
</gene>
<keyword evidence="3" id="KW-0268">Exocytosis</keyword>